<keyword evidence="2" id="KW-1133">Transmembrane helix</keyword>
<feature type="transmembrane region" description="Helical" evidence="2">
    <location>
        <begin position="43"/>
        <end position="61"/>
    </location>
</feature>
<dbReference type="GO" id="GO:0080120">
    <property type="term" value="P:CAAX-box protein maturation"/>
    <property type="evidence" value="ECO:0007669"/>
    <property type="project" value="UniProtKB-ARBA"/>
</dbReference>
<accession>A0AAJ6D174</accession>
<comment type="similarity">
    <text evidence="1">Belongs to the UPF0177 family.</text>
</comment>
<name>A0AAJ6D174_LIMFE</name>
<evidence type="ECO:0000259" key="3">
    <source>
        <dbReference type="Pfam" id="PF02517"/>
    </source>
</evidence>
<dbReference type="GO" id="GO:0004175">
    <property type="term" value="F:endopeptidase activity"/>
    <property type="evidence" value="ECO:0007669"/>
    <property type="project" value="UniProtKB-ARBA"/>
</dbReference>
<keyword evidence="4" id="KW-0645">Protease</keyword>
<evidence type="ECO:0000313" key="4">
    <source>
        <dbReference type="EMBL" id="WFR89946.1"/>
    </source>
</evidence>
<reference evidence="4" key="1">
    <citation type="submission" date="2023-04" db="EMBL/GenBank/DDBJ databases">
        <title>Genomic of Limosilactobacillus fermentum MSJK0025.</title>
        <authorList>
            <person name="Yang S."/>
        </authorList>
    </citation>
    <scope>NUCLEOTIDE SEQUENCE</scope>
    <source>
        <strain evidence="4">MSJK0025</strain>
    </source>
</reference>
<keyword evidence="4" id="KW-0482">Metalloprotease</keyword>
<feature type="transmembrane region" description="Helical" evidence="2">
    <location>
        <begin position="228"/>
        <end position="248"/>
    </location>
</feature>
<dbReference type="InterPro" id="IPR003675">
    <property type="entry name" value="Rce1/LyrA-like_dom"/>
</dbReference>
<keyword evidence="2" id="KW-0812">Transmembrane</keyword>
<feature type="transmembrane region" description="Helical" evidence="2">
    <location>
        <begin position="182"/>
        <end position="208"/>
    </location>
</feature>
<feature type="transmembrane region" description="Helical" evidence="2">
    <location>
        <begin position="12"/>
        <end position="31"/>
    </location>
</feature>
<feature type="domain" description="CAAX prenyl protease 2/Lysostaphin resistance protein A-like" evidence="3">
    <location>
        <begin position="114"/>
        <end position="214"/>
    </location>
</feature>
<protein>
    <submittedName>
        <fullName evidence="4">CPBP family intramembrane metalloprotease</fullName>
        <ecNumber evidence="4">3.4.-.-</ecNumber>
    </submittedName>
</protein>
<organism evidence="4 5">
    <name type="scientific">Limosilactobacillus fermentum</name>
    <name type="common">Lactobacillus fermentum</name>
    <dbReference type="NCBI Taxonomy" id="1613"/>
    <lineage>
        <taxon>Bacteria</taxon>
        <taxon>Bacillati</taxon>
        <taxon>Bacillota</taxon>
        <taxon>Bacilli</taxon>
        <taxon>Lactobacillales</taxon>
        <taxon>Lactobacillaceae</taxon>
        <taxon>Limosilactobacillus</taxon>
    </lineage>
</organism>
<dbReference type="Proteomes" id="UP001218104">
    <property type="component" value="Chromosome"/>
</dbReference>
<dbReference type="Pfam" id="PF02517">
    <property type="entry name" value="Rce1-like"/>
    <property type="match status" value="1"/>
</dbReference>
<feature type="transmembrane region" description="Helical" evidence="2">
    <location>
        <begin position="77"/>
        <end position="99"/>
    </location>
</feature>
<dbReference type="AlphaFoldDB" id="A0AAJ6D174"/>
<evidence type="ECO:0000256" key="2">
    <source>
        <dbReference type="SAM" id="Phobius"/>
    </source>
</evidence>
<evidence type="ECO:0000313" key="5">
    <source>
        <dbReference type="Proteomes" id="UP001218104"/>
    </source>
</evidence>
<dbReference type="EMBL" id="CP121468">
    <property type="protein sequence ID" value="WFR89946.1"/>
    <property type="molecule type" value="Genomic_DNA"/>
</dbReference>
<dbReference type="GO" id="GO:0008237">
    <property type="term" value="F:metallopeptidase activity"/>
    <property type="evidence" value="ECO:0007669"/>
    <property type="project" value="UniProtKB-KW"/>
</dbReference>
<gene>
    <name evidence="4" type="ORF">P8634_04390</name>
</gene>
<keyword evidence="4" id="KW-0378">Hydrolase</keyword>
<evidence type="ECO:0000256" key="1">
    <source>
        <dbReference type="ARBA" id="ARBA00009067"/>
    </source>
</evidence>
<proteinExistence type="inferred from homology"/>
<feature type="transmembrane region" description="Helical" evidence="2">
    <location>
        <begin position="111"/>
        <end position="131"/>
    </location>
</feature>
<feature type="transmembrane region" description="Helical" evidence="2">
    <location>
        <begin position="151"/>
        <end position="170"/>
    </location>
</feature>
<keyword evidence="2" id="KW-0472">Membrane</keyword>
<sequence>MFKTELNQTSAGAKLLVALVVYFAYLASNLLNFTGPIGQWVEVGIQVVVVAIAVAVIMWQIKTVQLFKESLVAGRSWWSLIISFILVFVLVYMFGVFSVGGNIEAVLKESLPKVVSVAVTACCAGFFEEFLVRGLVLDAFVQVWQNRRTQLLSAAVSSSVIFGLLHLSNLTFQSVDATMQQVFYAFILGLALSFIRILTNGLWVGILLHSLIDFQPTIATGGSAATNWGSLLLIFLALFVISLLWLWFSDRLLLKKKGETPFL</sequence>
<dbReference type="EC" id="3.4.-.-" evidence="4"/>
<dbReference type="RefSeq" id="WP_119185173.1">
    <property type="nucleotide sequence ID" value="NZ_CP035055.1"/>
</dbReference>